<dbReference type="PROSITE" id="PS00107">
    <property type="entry name" value="PROTEIN_KINASE_ATP"/>
    <property type="match status" value="1"/>
</dbReference>
<evidence type="ECO:0000256" key="3">
    <source>
        <dbReference type="ARBA" id="ARBA00023180"/>
    </source>
</evidence>
<comment type="caution">
    <text evidence="7">The sequence shown here is derived from an EMBL/GenBank/DDBJ whole genome shotgun (WGS) entry which is preliminary data.</text>
</comment>
<protein>
    <recommendedName>
        <fullName evidence="6">Bulb-type lectin domain-containing protein</fullName>
    </recommendedName>
</protein>
<dbReference type="SMART" id="SM00108">
    <property type="entry name" value="B_lectin"/>
    <property type="match status" value="1"/>
</dbReference>
<keyword evidence="5" id="KW-0812">Transmembrane</keyword>
<keyword evidence="4" id="KW-0067">ATP-binding</keyword>
<keyword evidence="5" id="KW-0472">Membrane</keyword>
<dbReference type="InterPro" id="IPR001480">
    <property type="entry name" value="Bulb-type_lectin_dom"/>
</dbReference>
<dbReference type="PANTHER" id="PTHR47976">
    <property type="entry name" value="G-TYPE LECTIN S-RECEPTOR-LIKE SERINE/THREONINE-PROTEIN KINASE SD2-5"/>
    <property type="match status" value="1"/>
</dbReference>
<evidence type="ECO:0000256" key="4">
    <source>
        <dbReference type="PROSITE-ProRule" id="PRU10141"/>
    </source>
</evidence>
<evidence type="ECO:0000256" key="5">
    <source>
        <dbReference type="SAM" id="Phobius"/>
    </source>
</evidence>
<accession>A0A1R3GS58</accession>
<keyword evidence="1" id="KW-0732">Signal</keyword>
<keyword evidence="3" id="KW-0325">Glycoprotein</keyword>
<dbReference type="OrthoDB" id="4062651at2759"/>
<keyword evidence="5" id="KW-1133">Transmembrane helix</keyword>
<evidence type="ECO:0000313" key="7">
    <source>
        <dbReference type="EMBL" id="OMO60958.1"/>
    </source>
</evidence>
<name>A0A1R3GS58_9ROSI</name>
<dbReference type="SUPFAM" id="SSF51110">
    <property type="entry name" value="alpha-D-mannose-specific plant lectins"/>
    <property type="match status" value="1"/>
</dbReference>
<dbReference type="CDD" id="cd00028">
    <property type="entry name" value="B_lectin"/>
    <property type="match status" value="1"/>
</dbReference>
<gene>
    <name evidence="7" type="ORF">COLO4_33651</name>
</gene>
<dbReference type="Proteomes" id="UP000187203">
    <property type="component" value="Unassembled WGS sequence"/>
</dbReference>
<reference evidence="8" key="1">
    <citation type="submission" date="2013-09" db="EMBL/GenBank/DDBJ databases">
        <title>Corchorus olitorius genome sequencing.</title>
        <authorList>
            <person name="Alam M."/>
            <person name="Haque M.S."/>
            <person name="Islam M.S."/>
            <person name="Emdad E.M."/>
            <person name="Islam M.M."/>
            <person name="Ahmed B."/>
            <person name="Halim A."/>
            <person name="Hossen Q.M.M."/>
            <person name="Hossain M.Z."/>
            <person name="Ahmed R."/>
            <person name="Khan M.M."/>
            <person name="Islam R."/>
            <person name="Rashid M.M."/>
            <person name="Khan S.A."/>
            <person name="Rahman M.S."/>
            <person name="Alam M."/>
            <person name="Yahiya A.S."/>
            <person name="Khan M.S."/>
            <person name="Azam M.S."/>
            <person name="Haque T."/>
            <person name="Lashkar M.Z.H."/>
            <person name="Akhand A.I."/>
            <person name="Morshed G."/>
            <person name="Roy S."/>
            <person name="Uddin K.S."/>
            <person name="Rabeya T."/>
            <person name="Hossain A.S."/>
            <person name="Chowdhury A."/>
            <person name="Snigdha A.R."/>
            <person name="Mortoza M.S."/>
            <person name="Matin S.A."/>
            <person name="Hoque S.M.E."/>
            <person name="Islam M.K."/>
            <person name="Roy D.K."/>
            <person name="Haider R."/>
            <person name="Moosa M.M."/>
            <person name="Elias S.M."/>
            <person name="Hasan A.M."/>
            <person name="Jahan S."/>
            <person name="Shafiuddin M."/>
            <person name="Mahmood N."/>
            <person name="Shommy N.S."/>
        </authorList>
    </citation>
    <scope>NUCLEOTIDE SEQUENCE [LARGE SCALE GENOMIC DNA]</scope>
    <source>
        <strain evidence="8">cv. O-4</strain>
    </source>
</reference>
<keyword evidence="4" id="KW-0547">Nucleotide-binding</keyword>
<feature type="binding site" evidence="4">
    <location>
        <position position="511"/>
    </location>
    <ligand>
        <name>ATP</name>
        <dbReference type="ChEBI" id="CHEBI:30616"/>
    </ligand>
</feature>
<evidence type="ECO:0000313" key="8">
    <source>
        <dbReference type="Proteomes" id="UP000187203"/>
    </source>
</evidence>
<keyword evidence="8" id="KW-1185">Reference proteome</keyword>
<dbReference type="Gene3D" id="2.90.10.10">
    <property type="entry name" value="Bulb-type lectin domain"/>
    <property type="match status" value="1"/>
</dbReference>
<organism evidence="7 8">
    <name type="scientific">Corchorus olitorius</name>
    <dbReference type="NCBI Taxonomy" id="93759"/>
    <lineage>
        <taxon>Eukaryota</taxon>
        <taxon>Viridiplantae</taxon>
        <taxon>Streptophyta</taxon>
        <taxon>Embryophyta</taxon>
        <taxon>Tracheophyta</taxon>
        <taxon>Spermatophyta</taxon>
        <taxon>Magnoliopsida</taxon>
        <taxon>eudicotyledons</taxon>
        <taxon>Gunneridae</taxon>
        <taxon>Pentapetalae</taxon>
        <taxon>rosids</taxon>
        <taxon>malvids</taxon>
        <taxon>Malvales</taxon>
        <taxon>Malvaceae</taxon>
        <taxon>Grewioideae</taxon>
        <taxon>Apeibeae</taxon>
        <taxon>Corchorus</taxon>
    </lineage>
</organism>
<dbReference type="STRING" id="93759.A0A1R3GS58"/>
<dbReference type="PROSITE" id="PS50927">
    <property type="entry name" value="BULB_LECTIN"/>
    <property type="match status" value="1"/>
</dbReference>
<keyword evidence="2" id="KW-1015">Disulfide bond</keyword>
<dbReference type="InterPro" id="IPR051343">
    <property type="entry name" value="G-type_lectin_kinases/EP1-like"/>
</dbReference>
<sequence length="528" mass="58797">MVIISCSGRWILTTFLTLIIIQPLLLNLIIAQNLDYPSTIYPPLSWRNVLSSNFGSLEAAGVKPILVNGNFFCGFHCTLTAETCFFAISFNTSFASATADYSSPSPEIVWSANRNNPVQLEAELKFTQQGDLVLQDSHGALVWSTNTTATRLNLTNQGNLLLLDKTNKVVWQSFDHPTDSLLPGQRLAFGQKLRSSQSDLNLSEGLYSFTIDDQGYFMAYMEPDPSQVYYWTESVTMDLLGLNECNYPLVCGKYGLCSDSRNCTCPGAGGEFDGENSTYHFRPINFPQPDLGCFPVPPIACESSQDQSMLKLVGGYGINAFTLASYLNHTADEETCKQACFKDCSCKAAIFRQFNATFIDCTLASEVFSIGSNFYYYFYYKNYEGSNNMYYRSTYIKVQNPSHTQTTLKKNPSTVSVTISPKKRRALIMGSTLGSIFGLLLLCTTISRLVKKYSKKVEEEDYLDYISGLPTRFSYEELKVITKNFSIKLGKGGFGSVFQGTLLDGAEVAVKYLDDHNQRKTSSLSGPR</sequence>
<dbReference type="Gene3D" id="3.30.200.20">
    <property type="entry name" value="Phosphorylase Kinase, domain 1"/>
    <property type="match status" value="1"/>
</dbReference>
<evidence type="ECO:0000256" key="2">
    <source>
        <dbReference type="ARBA" id="ARBA00023157"/>
    </source>
</evidence>
<proteinExistence type="predicted"/>
<evidence type="ECO:0000259" key="6">
    <source>
        <dbReference type="PROSITE" id="PS50927"/>
    </source>
</evidence>
<feature type="domain" description="Bulb-type lectin" evidence="6">
    <location>
        <begin position="63"/>
        <end position="175"/>
    </location>
</feature>
<dbReference type="AlphaFoldDB" id="A0A1R3GS58"/>
<evidence type="ECO:0000256" key="1">
    <source>
        <dbReference type="ARBA" id="ARBA00022729"/>
    </source>
</evidence>
<dbReference type="Pfam" id="PF01453">
    <property type="entry name" value="B_lectin"/>
    <property type="match status" value="1"/>
</dbReference>
<dbReference type="PANTHER" id="PTHR47976:SF30">
    <property type="entry name" value="RECEPTOR-LIKE SERINE_THREONINE-PROTEIN KINASE"/>
    <property type="match status" value="1"/>
</dbReference>
<dbReference type="InterPro" id="IPR017441">
    <property type="entry name" value="Protein_kinase_ATP_BS"/>
</dbReference>
<feature type="transmembrane region" description="Helical" evidence="5">
    <location>
        <begin position="426"/>
        <end position="446"/>
    </location>
</feature>
<dbReference type="GO" id="GO:0005524">
    <property type="term" value="F:ATP binding"/>
    <property type="evidence" value="ECO:0007669"/>
    <property type="project" value="UniProtKB-UniRule"/>
</dbReference>
<dbReference type="InterPro" id="IPR011009">
    <property type="entry name" value="Kinase-like_dom_sf"/>
</dbReference>
<dbReference type="InterPro" id="IPR036426">
    <property type="entry name" value="Bulb-type_lectin_dom_sf"/>
</dbReference>
<dbReference type="SUPFAM" id="SSF56112">
    <property type="entry name" value="Protein kinase-like (PK-like)"/>
    <property type="match status" value="1"/>
</dbReference>
<dbReference type="EMBL" id="AWUE01021799">
    <property type="protein sequence ID" value="OMO60958.1"/>
    <property type="molecule type" value="Genomic_DNA"/>
</dbReference>